<sequence>MQRRRETGETSPQPAPPRVAKLTPHLNRLRALVEEKADRTLIGLRALLDVDCCLATFTTNRGGRG</sequence>
<accession>A0ABX1VG45</accession>
<evidence type="ECO:0000256" key="1">
    <source>
        <dbReference type="SAM" id="MobiDB-lite"/>
    </source>
</evidence>
<name>A0ABX1VG45_9PLAN</name>
<keyword evidence="3" id="KW-1185">Reference proteome</keyword>
<protein>
    <recommendedName>
        <fullName evidence="4">Transposase</fullName>
    </recommendedName>
</protein>
<comment type="caution">
    <text evidence="2">The sequence shown here is derived from an EMBL/GenBank/DDBJ whole genome shotgun (WGS) entry which is preliminary data.</text>
</comment>
<feature type="region of interest" description="Disordered" evidence="1">
    <location>
        <begin position="1"/>
        <end position="22"/>
    </location>
</feature>
<evidence type="ECO:0000313" key="2">
    <source>
        <dbReference type="EMBL" id="NNJ26237.1"/>
    </source>
</evidence>
<proteinExistence type="predicted"/>
<dbReference type="EMBL" id="WTPX01000068">
    <property type="protein sequence ID" value="NNJ26237.1"/>
    <property type="molecule type" value="Genomic_DNA"/>
</dbReference>
<organism evidence="2 3">
    <name type="scientific">Alienimonas chondri</name>
    <dbReference type="NCBI Taxonomy" id="2681879"/>
    <lineage>
        <taxon>Bacteria</taxon>
        <taxon>Pseudomonadati</taxon>
        <taxon>Planctomycetota</taxon>
        <taxon>Planctomycetia</taxon>
        <taxon>Planctomycetales</taxon>
        <taxon>Planctomycetaceae</taxon>
        <taxon>Alienimonas</taxon>
    </lineage>
</organism>
<gene>
    <name evidence="2" type="ORF">LzC2_23180</name>
</gene>
<evidence type="ECO:0000313" key="3">
    <source>
        <dbReference type="Proteomes" id="UP000609651"/>
    </source>
</evidence>
<reference evidence="2 3" key="1">
    <citation type="journal article" date="2020" name="Syst. Appl. Microbiol.">
        <title>Alienimonas chondri sp. nov., a novel planctomycete isolated from the biofilm of the red alga Chondrus crispus.</title>
        <authorList>
            <person name="Vitorino I."/>
            <person name="Albuquerque L."/>
            <person name="Wiegand S."/>
            <person name="Kallscheuer N."/>
            <person name="da Costa M.S."/>
            <person name="Lobo-da-Cunha A."/>
            <person name="Jogler C."/>
            <person name="Lage O.M."/>
        </authorList>
    </citation>
    <scope>NUCLEOTIDE SEQUENCE [LARGE SCALE GENOMIC DNA]</scope>
    <source>
        <strain evidence="2 3">LzC2</strain>
    </source>
</reference>
<dbReference type="Proteomes" id="UP000609651">
    <property type="component" value="Unassembled WGS sequence"/>
</dbReference>
<evidence type="ECO:0008006" key="4">
    <source>
        <dbReference type="Google" id="ProtNLM"/>
    </source>
</evidence>